<reference evidence="1 2" key="1">
    <citation type="journal article" date="2019" name="Sci. Rep.">
        <title>Orb-weaving spider Araneus ventricosus genome elucidates the spidroin gene catalogue.</title>
        <authorList>
            <person name="Kono N."/>
            <person name="Nakamura H."/>
            <person name="Ohtoshi R."/>
            <person name="Moran D.A.P."/>
            <person name="Shinohara A."/>
            <person name="Yoshida Y."/>
            <person name="Fujiwara M."/>
            <person name="Mori M."/>
            <person name="Tomita M."/>
            <person name="Arakawa K."/>
        </authorList>
    </citation>
    <scope>NUCLEOTIDE SEQUENCE [LARGE SCALE GENOMIC DNA]</scope>
</reference>
<accession>A0A4Y2EC87</accession>
<sequence length="167" mass="19606">MTPMVIFLPEYLKQQECATSPPKVQDCRRRICRRICRRTIACASLTLNMLKRSQHQIQTKFEICIKAEEEQCEHQKIKKWDILMKFSLNNYIYIMHPSSKMSSAIERPFIETQSHNDRAMNGFLSDRDEFSSGISPKCLIGHRSADHRWGMSFASRYDRKPSSVVSW</sequence>
<dbReference type="Proteomes" id="UP000499080">
    <property type="component" value="Unassembled WGS sequence"/>
</dbReference>
<proteinExistence type="predicted"/>
<dbReference type="EMBL" id="BGPR01000558">
    <property type="protein sequence ID" value="GBM26387.1"/>
    <property type="molecule type" value="Genomic_DNA"/>
</dbReference>
<protein>
    <submittedName>
        <fullName evidence="1">Uncharacterized protein</fullName>
    </submittedName>
</protein>
<keyword evidence="2" id="KW-1185">Reference proteome</keyword>
<organism evidence="1 2">
    <name type="scientific">Araneus ventricosus</name>
    <name type="common">Orbweaver spider</name>
    <name type="synonym">Epeira ventricosa</name>
    <dbReference type="NCBI Taxonomy" id="182803"/>
    <lineage>
        <taxon>Eukaryota</taxon>
        <taxon>Metazoa</taxon>
        <taxon>Ecdysozoa</taxon>
        <taxon>Arthropoda</taxon>
        <taxon>Chelicerata</taxon>
        <taxon>Arachnida</taxon>
        <taxon>Araneae</taxon>
        <taxon>Araneomorphae</taxon>
        <taxon>Entelegynae</taxon>
        <taxon>Araneoidea</taxon>
        <taxon>Araneidae</taxon>
        <taxon>Araneus</taxon>
    </lineage>
</organism>
<comment type="caution">
    <text evidence="1">The sequence shown here is derived from an EMBL/GenBank/DDBJ whole genome shotgun (WGS) entry which is preliminary data.</text>
</comment>
<name>A0A4Y2EC87_ARAVE</name>
<dbReference type="AlphaFoldDB" id="A0A4Y2EC87"/>
<evidence type="ECO:0000313" key="1">
    <source>
        <dbReference type="EMBL" id="GBM26387.1"/>
    </source>
</evidence>
<evidence type="ECO:0000313" key="2">
    <source>
        <dbReference type="Proteomes" id="UP000499080"/>
    </source>
</evidence>
<gene>
    <name evidence="1" type="ORF">AVEN_239381_1</name>
</gene>